<protein>
    <recommendedName>
        <fullName evidence="3">Bacteriophage protein</fullName>
    </recommendedName>
</protein>
<evidence type="ECO:0008006" key="3">
    <source>
        <dbReference type="Google" id="ProtNLM"/>
    </source>
</evidence>
<comment type="caution">
    <text evidence="1">The sequence shown here is derived from an EMBL/GenBank/DDBJ whole genome shotgun (WGS) entry which is preliminary data.</text>
</comment>
<accession>A0A158FSE3</accession>
<evidence type="ECO:0000313" key="1">
    <source>
        <dbReference type="EMBL" id="SAL22725.1"/>
    </source>
</evidence>
<name>A0A158FSE3_9BURK</name>
<dbReference type="RefSeq" id="WP_087038846.1">
    <property type="nucleotide sequence ID" value="NZ_FCOM02000002.1"/>
</dbReference>
<dbReference type="AlphaFoldDB" id="A0A158FSE3"/>
<dbReference type="OrthoDB" id="9797093at2"/>
<keyword evidence="2" id="KW-1185">Reference proteome</keyword>
<gene>
    <name evidence="1" type="ORF">AWB74_00900</name>
</gene>
<sequence>MPIEVQDTFGFALHQAQTGKKHEHAKPLQGFGSAGVLEVVETTLNGTYRAVYTVKLRYAVYVLHCFQKKSKQGIGTPKPELDIIRTRLKAAQAHAEGASNDRD</sequence>
<dbReference type="Proteomes" id="UP000055019">
    <property type="component" value="Unassembled WGS sequence"/>
</dbReference>
<organism evidence="1 2">
    <name type="scientific">Caballeronia arvi</name>
    <dbReference type="NCBI Taxonomy" id="1777135"/>
    <lineage>
        <taxon>Bacteria</taxon>
        <taxon>Pseudomonadati</taxon>
        <taxon>Pseudomonadota</taxon>
        <taxon>Betaproteobacteria</taxon>
        <taxon>Burkholderiales</taxon>
        <taxon>Burkholderiaceae</taxon>
        <taxon>Caballeronia</taxon>
    </lineage>
</organism>
<evidence type="ECO:0000313" key="2">
    <source>
        <dbReference type="Proteomes" id="UP000055019"/>
    </source>
</evidence>
<dbReference type="InterPro" id="IPR009241">
    <property type="entry name" value="HigB-like"/>
</dbReference>
<reference evidence="1" key="1">
    <citation type="submission" date="2016-01" db="EMBL/GenBank/DDBJ databases">
        <authorList>
            <person name="Peeters C."/>
        </authorList>
    </citation>
    <scope>NUCLEOTIDE SEQUENCE [LARGE SCALE GENOMIC DNA]</scope>
    <source>
        <strain evidence="1">LMG 29317</strain>
    </source>
</reference>
<dbReference type="EMBL" id="FCOM02000002">
    <property type="protein sequence ID" value="SAL22725.1"/>
    <property type="molecule type" value="Genomic_DNA"/>
</dbReference>
<proteinExistence type="predicted"/>
<dbReference type="Pfam" id="PF05973">
    <property type="entry name" value="Gp49"/>
    <property type="match status" value="1"/>
</dbReference>